<gene>
    <name evidence="1" type="ORF">BW425_13095</name>
</gene>
<comment type="caution">
    <text evidence="1">The sequence shown here is derived from an EMBL/GenBank/DDBJ whole genome shotgun (WGS) entry which is preliminary data.</text>
</comment>
<accession>A0A1Y3MCY9</accession>
<reference evidence="1 2" key="1">
    <citation type="submission" date="2017-02" db="EMBL/GenBank/DDBJ databases">
        <title>Bacillus pseudomycoides isolate FSL K6-0042.</title>
        <authorList>
            <person name="Kovac J."/>
        </authorList>
    </citation>
    <scope>NUCLEOTIDE SEQUENCE [LARGE SCALE GENOMIC DNA]</scope>
    <source>
        <strain evidence="1 2">FSL K6-0042</strain>
    </source>
</reference>
<evidence type="ECO:0000313" key="2">
    <source>
        <dbReference type="Proteomes" id="UP000195321"/>
    </source>
</evidence>
<protein>
    <recommendedName>
        <fullName evidence="3">ABC transporter permease protein</fullName>
    </recommendedName>
</protein>
<dbReference type="Proteomes" id="UP000195321">
    <property type="component" value="Unassembled WGS sequence"/>
</dbReference>
<name>A0A1Y3MCY9_9BACI</name>
<organism evidence="1 2">
    <name type="scientific">Bacillus pseudomycoides</name>
    <dbReference type="NCBI Taxonomy" id="64104"/>
    <lineage>
        <taxon>Bacteria</taxon>
        <taxon>Bacillati</taxon>
        <taxon>Bacillota</taxon>
        <taxon>Bacilli</taxon>
        <taxon>Bacillales</taxon>
        <taxon>Bacillaceae</taxon>
        <taxon>Bacillus</taxon>
        <taxon>Bacillus cereus group</taxon>
    </lineage>
</organism>
<proteinExistence type="predicted"/>
<dbReference type="EMBL" id="MWPX01000013">
    <property type="protein sequence ID" value="OUM48335.1"/>
    <property type="molecule type" value="Genomic_DNA"/>
</dbReference>
<evidence type="ECO:0008006" key="3">
    <source>
        <dbReference type="Google" id="ProtNLM"/>
    </source>
</evidence>
<evidence type="ECO:0000313" key="1">
    <source>
        <dbReference type="EMBL" id="OUM48335.1"/>
    </source>
</evidence>
<dbReference type="AlphaFoldDB" id="A0A1Y3MCY9"/>
<sequence>MIVTNLVLAGFTIQHASQKATDAARKKLGADVELSPDFMGLMNSGKEDEFTPLTEKLAKSKYVKNYNYLLASGGTADGFQYIEPSGSAEDNPMSSMLQGNGNLSLQGVRESGLFESFKNGKSKMVEGASNNEFRRKNIINR</sequence>